<dbReference type="EMBL" id="JBHMAA010000015">
    <property type="protein sequence ID" value="MFB9950038.1"/>
    <property type="molecule type" value="Genomic_DNA"/>
</dbReference>
<comment type="caution">
    <text evidence="6">The sequence shown here is derived from an EMBL/GenBank/DDBJ whole genome shotgun (WGS) entry which is preliminary data.</text>
</comment>
<organism evidence="6 7">
    <name type="scientific">Rhizobium puerariae</name>
    <dbReference type="NCBI Taxonomy" id="1585791"/>
    <lineage>
        <taxon>Bacteria</taxon>
        <taxon>Pseudomonadati</taxon>
        <taxon>Pseudomonadota</taxon>
        <taxon>Alphaproteobacteria</taxon>
        <taxon>Hyphomicrobiales</taxon>
        <taxon>Rhizobiaceae</taxon>
        <taxon>Rhizobium/Agrobacterium group</taxon>
        <taxon>Rhizobium</taxon>
    </lineage>
</organism>
<evidence type="ECO:0000256" key="3">
    <source>
        <dbReference type="ARBA" id="ARBA00022840"/>
    </source>
</evidence>
<dbReference type="SUPFAM" id="SSF52540">
    <property type="entry name" value="P-loop containing nucleoside triphosphate hydrolases"/>
    <property type="match status" value="1"/>
</dbReference>
<reference evidence="6 7" key="1">
    <citation type="submission" date="2024-09" db="EMBL/GenBank/DDBJ databases">
        <authorList>
            <person name="Sun Q."/>
            <person name="Mori K."/>
        </authorList>
    </citation>
    <scope>NUCLEOTIDE SEQUENCE [LARGE SCALE GENOMIC DNA]</scope>
    <source>
        <strain evidence="6 7">TBRC 4938</strain>
    </source>
</reference>
<dbReference type="Proteomes" id="UP001589692">
    <property type="component" value="Unassembled WGS sequence"/>
</dbReference>
<dbReference type="PANTHER" id="PTHR35372">
    <property type="entry name" value="ATP BINDING PROTEIN-RELATED"/>
    <property type="match status" value="1"/>
</dbReference>
<evidence type="ECO:0000313" key="7">
    <source>
        <dbReference type="Proteomes" id="UP001589692"/>
    </source>
</evidence>
<dbReference type="InterPro" id="IPR006500">
    <property type="entry name" value="Helicase_put_C_phage/plasmid"/>
</dbReference>
<dbReference type="InterPro" id="IPR027417">
    <property type="entry name" value="P-loop_NTPase"/>
</dbReference>
<dbReference type="Pfam" id="PF19263">
    <property type="entry name" value="DUF5906"/>
    <property type="match status" value="1"/>
</dbReference>
<dbReference type="RefSeq" id="WP_377261817.1">
    <property type="nucleotide sequence ID" value="NZ_JBHMAA010000015.1"/>
</dbReference>
<feature type="region of interest" description="Disordered" evidence="4">
    <location>
        <begin position="45"/>
        <end position="80"/>
    </location>
</feature>
<accession>A0ABV6AK24</accession>
<keyword evidence="1" id="KW-0547">Nucleotide-binding</keyword>
<evidence type="ECO:0000256" key="1">
    <source>
        <dbReference type="ARBA" id="ARBA00022741"/>
    </source>
</evidence>
<keyword evidence="3" id="KW-0067">ATP-binding</keyword>
<keyword evidence="7" id="KW-1185">Reference proteome</keyword>
<dbReference type="NCBIfam" id="TIGR01613">
    <property type="entry name" value="primase_Cterm"/>
    <property type="match status" value="1"/>
</dbReference>
<evidence type="ECO:0000256" key="4">
    <source>
        <dbReference type="SAM" id="MobiDB-lite"/>
    </source>
</evidence>
<gene>
    <name evidence="6" type="ORF">ACFFP0_14340</name>
</gene>
<proteinExistence type="predicted"/>
<evidence type="ECO:0000259" key="5">
    <source>
        <dbReference type="PROSITE" id="PS51206"/>
    </source>
</evidence>
<keyword evidence="2" id="KW-0378">Hydrolase</keyword>
<dbReference type="InterPro" id="IPR045455">
    <property type="entry name" value="NrS-1_pol-like_helicase"/>
</dbReference>
<evidence type="ECO:0000256" key="2">
    <source>
        <dbReference type="ARBA" id="ARBA00022801"/>
    </source>
</evidence>
<dbReference type="InterPro" id="IPR014818">
    <property type="entry name" value="Phage/plasmid_primase_P4_C"/>
</dbReference>
<sequence length="568" mass="61840">MGYLFSDWEAGETPPKGWDCANAIEDGWDKASLEAFMKATVRPWTPPADKAAAKPAGAPHSSAGNTDRTATPTPADDATPLAFKRPRAEEAIIRDGLKMARDAAGRPVLDPRDPMPSARALVVDRFTDQGLRTVHHYRGTFWRWDSACYRDADTDSTQAQIWNYLDNARRYGKEGEVIPFQPNKGEVENVVAAFKAVCNLPASTEAPAWLTDGNGKPTPGELLPVLNGLLHLPSGRLFSPSPAFFCLNASSVSFDPDAPEPKEWLRFLEMIWPNDRQSIDALQDIFGYLLSPDTSHQKIPLIVGPKRSGKGTIARILTALLGHASVTAPTLASLAMNFGLAPLIGKSVAIIGDARLSGKADQSAIAERLLSISGEDSITVDRKFQAAWTGRLGVRFVIMSNELPRLSAASGALASRFLVLTMTNSFYGKEDRGLGNRLIDELPGILNWAREGYLRLRKRGCFVPPDSAQEAVEELEALGSPIAAFVKACCTVAPGQRISAGDIFDAWRDWCEANGRREAGTAQSFGRDLRAAVSGLRVTQPRVGGVQLRYYEGIALQDRSPRRSDPDW</sequence>
<feature type="domain" description="SF3 helicase" evidence="5">
    <location>
        <begin position="277"/>
        <end position="435"/>
    </location>
</feature>
<dbReference type="InterPro" id="IPR051620">
    <property type="entry name" value="ORF904-like_C"/>
</dbReference>
<dbReference type="Pfam" id="PF08706">
    <property type="entry name" value="D5_N"/>
    <property type="match status" value="1"/>
</dbReference>
<dbReference type="InterPro" id="IPR014015">
    <property type="entry name" value="Helicase_SF3_DNA-vir"/>
</dbReference>
<dbReference type="PANTHER" id="PTHR35372:SF2">
    <property type="entry name" value="SF3 HELICASE DOMAIN-CONTAINING PROTEIN"/>
    <property type="match status" value="1"/>
</dbReference>
<protein>
    <submittedName>
        <fullName evidence="6">Phage/plasmid primase, P4 family</fullName>
    </submittedName>
</protein>
<dbReference type="PROSITE" id="PS51206">
    <property type="entry name" value="SF3_HELICASE_1"/>
    <property type="match status" value="1"/>
</dbReference>
<feature type="compositionally biased region" description="Low complexity" evidence="4">
    <location>
        <begin position="47"/>
        <end position="80"/>
    </location>
</feature>
<name>A0ABV6AK24_9HYPH</name>
<evidence type="ECO:0000313" key="6">
    <source>
        <dbReference type="EMBL" id="MFB9950038.1"/>
    </source>
</evidence>
<dbReference type="Gene3D" id="3.40.50.300">
    <property type="entry name" value="P-loop containing nucleotide triphosphate hydrolases"/>
    <property type="match status" value="1"/>
</dbReference>